<gene>
    <name evidence="1" type="ORF">PR048_019786</name>
</gene>
<organism evidence="1 2">
    <name type="scientific">Dryococelus australis</name>
    <dbReference type="NCBI Taxonomy" id="614101"/>
    <lineage>
        <taxon>Eukaryota</taxon>
        <taxon>Metazoa</taxon>
        <taxon>Ecdysozoa</taxon>
        <taxon>Arthropoda</taxon>
        <taxon>Hexapoda</taxon>
        <taxon>Insecta</taxon>
        <taxon>Pterygota</taxon>
        <taxon>Neoptera</taxon>
        <taxon>Polyneoptera</taxon>
        <taxon>Phasmatodea</taxon>
        <taxon>Verophasmatodea</taxon>
        <taxon>Anareolatae</taxon>
        <taxon>Phasmatidae</taxon>
        <taxon>Eurycanthinae</taxon>
        <taxon>Dryococelus</taxon>
    </lineage>
</organism>
<protein>
    <recommendedName>
        <fullName evidence="3">Reverse transcriptase</fullName>
    </recommendedName>
</protein>
<evidence type="ECO:0000313" key="1">
    <source>
        <dbReference type="EMBL" id="KAJ8879180.1"/>
    </source>
</evidence>
<keyword evidence="2" id="KW-1185">Reference proteome</keyword>
<reference evidence="1 2" key="1">
    <citation type="submission" date="2023-02" db="EMBL/GenBank/DDBJ databases">
        <title>LHISI_Scaffold_Assembly.</title>
        <authorList>
            <person name="Stuart O.P."/>
            <person name="Cleave R."/>
            <person name="Magrath M.J.L."/>
            <person name="Mikheyev A.S."/>
        </authorList>
    </citation>
    <scope>NUCLEOTIDE SEQUENCE [LARGE SCALE GENOMIC DNA]</scope>
    <source>
        <strain evidence="1">Daus_M_001</strain>
        <tissue evidence="1">Leg muscle</tissue>
    </source>
</reference>
<sequence length="230" mass="25739">MQYADDAPILQARVESGLRKLSRYYDDWGSRSNLNKTYCVFYTKRHRRPPLPPTLQAAVLSWSPVVKYLGVHLDATLTCNRHIAVMVGRAKGLASHLSPVLTPACPLSQDDRVRLWRTLVLPVLTYAAVVWAYTPPSCYRPVVWTYNTALRLILGSPHWTAVIALYKMAGVERLAVLIRRLASRFYHWAAATSTPSLLRLETTTSSRLGLTDGSMISCVTTHPNVGAFTQ</sequence>
<proteinExistence type="predicted"/>
<dbReference type="EMBL" id="JARBHB010000007">
    <property type="protein sequence ID" value="KAJ8879180.1"/>
    <property type="molecule type" value="Genomic_DNA"/>
</dbReference>
<accession>A0ABQ9H4F7</accession>
<dbReference type="Proteomes" id="UP001159363">
    <property type="component" value="Chromosome 6"/>
</dbReference>
<evidence type="ECO:0000313" key="2">
    <source>
        <dbReference type="Proteomes" id="UP001159363"/>
    </source>
</evidence>
<name>A0ABQ9H4F7_9NEOP</name>
<comment type="caution">
    <text evidence="1">The sequence shown here is derived from an EMBL/GenBank/DDBJ whole genome shotgun (WGS) entry which is preliminary data.</text>
</comment>
<evidence type="ECO:0008006" key="3">
    <source>
        <dbReference type="Google" id="ProtNLM"/>
    </source>
</evidence>